<evidence type="ECO:0000259" key="1">
    <source>
        <dbReference type="Pfam" id="PF01935"/>
    </source>
</evidence>
<dbReference type="InterPro" id="IPR008571">
    <property type="entry name" value="HerA-like"/>
</dbReference>
<dbReference type="SUPFAM" id="SSF52540">
    <property type="entry name" value="P-loop containing nucleoside triphosphate hydrolases"/>
    <property type="match status" value="1"/>
</dbReference>
<dbReference type="PANTHER" id="PTHR42957:SF1">
    <property type="entry name" value="HELICASE MJ1565-RELATED"/>
    <property type="match status" value="1"/>
</dbReference>
<proteinExistence type="predicted"/>
<reference evidence="2 3" key="1">
    <citation type="submission" date="2020-05" db="EMBL/GenBank/DDBJ databases">
        <title>Thiomicrorhabdus sediminis sp.nov. and Thiomicrorhabdus xiamenensis sp.nov., novel sulfur-oxidizing bacteria isolated from coastal sediment.</title>
        <authorList>
            <person name="Liu X."/>
        </authorList>
    </citation>
    <scope>NUCLEOTIDE SEQUENCE [LARGE SCALE GENOMIC DNA]</scope>
    <source>
        <strain evidence="2 3">G2</strain>
    </source>
</reference>
<keyword evidence="2" id="KW-0067">ATP-binding</keyword>
<dbReference type="GO" id="GO:0005524">
    <property type="term" value="F:ATP binding"/>
    <property type="evidence" value="ECO:0007669"/>
    <property type="project" value="UniProtKB-KW"/>
</dbReference>
<evidence type="ECO:0000313" key="2">
    <source>
        <dbReference type="EMBL" id="QKI89629.1"/>
    </source>
</evidence>
<dbReference type="KEGG" id="txa:HQN79_08630"/>
<dbReference type="Gene3D" id="3.40.50.300">
    <property type="entry name" value="P-loop containing nucleotide triphosphate hydrolases"/>
    <property type="match status" value="2"/>
</dbReference>
<evidence type="ECO:0000313" key="3">
    <source>
        <dbReference type="Proteomes" id="UP000504724"/>
    </source>
</evidence>
<keyword evidence="3" id="KW-1185">Reference proteome</keyword>
<dbReference type="InterPro" id="IPR027417">
    <property type="entry name" value="P-loop_NTPase"/>
</dbReference>
<dbReference type="EMBL" id="CP054020">
    <property type="protein sequence ID" value="QKI89629.1"/>
    <property type="molecule type" value="Genomic_DNA"/>
</dbReference>
<dbReference type="AlphaFoldDB" id="A0A7D4NKX9"/>
<dbReference type="InterPro" id="IPR002789">
    <property type="entry name" value="HerA_central"/>
</dbReference>
<dbReference type="PANTHER" id="PTHR42957">
    <property type="entry name" value="HELICASE MJ1565-RELATED"/>
    <property type="match status" value="1"/>
</dbReference>
<feature type="domain" description="Helicase HerA central" evidence="1">
    <location>
        <begin position="128"/>
        <end position="267"/>
    </location>
</feature>
<organism evidence="2 3">
    <name type="scientific">Thiomicrorhabdus xiamenensis</name>
    <dbReference type="NCBI Taxonomy" id="2739063"/>
    <lineage>
        <taxon>Bacteria</taxon>
        <taxon>Pseudomonadati</taxon>
        <taxon>Pseudomonadota</taxon>
        <taxon>Gammaproteobacteria</taxon>
        <taxon>Thiotrichales</taxon>
        <taxon>Piscirickettsiaceae</taxon>
        <taxon>Thiomicrorhabdus</taxon>
    </lineage>
</organism>
<sequence>MSIDVGEVIAVRGTQVTLRIFEESSLETLFYEGDKYKGVSIREYLSIKRGFRQIVCMVEGEFLDENRFDNDDNKKQYIRKVEVKPIGYFEQNSFYDGVKVMPMIKDKAYLLNEKQVGQIFSQGADGTFKIGNMLKEDIPVFLPWSKIFNSHIGIFGNTGSGKSNTLTKLYTELFDSFEDVIKGKSTFLLIDFNGEYVGNQLIKDTSNKKSYKLKTRDDSGDKFPLPSSQIWNTEILALLFQATANTQTPFLNRVVEGREKFKSNPDSLAIYIKKTFEHCFVSTSQNNDSLNQLKVIAKHIGAEDLEEKLSKIFWYDQGGKFACHKPPPSTSWEFFDTQDGYDANLKPIVDTIDVEDISVFDELLVRINLQLLRDLNNGYIQYEHIQPLLKRVESAMTDLIKIFNVSDNAESPFKLLNVISLRDCNQATKKIVPLLLAKMFYQEHRNSVTNPVDKTLHFIIDEAHNILSQQSNREHESWKDYRLEMFEEIIKEGRKFGMFLTLSSQRPADISPTIMSQLHNFFIHRLVNDKDLFLIDNTISTLDRMSKSLIPNLAKGSCVVTGTAFDLPIVMQVDYIENNEHRPASDDVNLQKLWSENVEVDFF</sequence>
<dbReference type="Proteomes" id="UP000504724">
    <property type="component" value="Chromosome"/>
</dbReference>
<dbReference type="Pfam" id="PF01935">
    <property type="entry name" value="DUF87"/>
    <property type="match status" value="1"/>
</dbReference>
<accession>A0A7D4NKX9</accession>
<keyword evidence="2" id="KW-0547">Nucleotide-binding</keyword>
<name>A0A7D4NKX9_9GAMM</name>
<dbReference type="RefSeq" id="WP_173285631.1">
    <property type="nucleotide sequence ID" value="NZ_CP054020.1"/>
</dbReference>
<protein>
    <submittedName>
        <fullName evidence="2">ATP-binding protein</fullName>
    </submittedName>
</protein>
<gene>
    <name evidence="2" type="ORF">HQN79_08630</name>
</gene>